<keyword evidence="1" id="KW-1003">Cell membrane</keyword>
<evidence type="ECO:0000256" key="6">
    <source>
        <dbReference type="SAM" id="Phobius"/>
    </source>
</evidence>
<evidence type="ECO:0000256" key="3">
    <source>
        <dbReference type="ARBA" id="ARBA00022989"/>
    </source>
</evidence>
<sequence>MKKKISFYLMIVLVVIFVLFAVTNAQDTVVNFLFAQVKLPLVIVLIASVLIGALIASLFFYFRSRADKKEIKTLKEQLAFKRKTPYDLELQEKIVKLEEELTTKSAELSNLKHSIVSQVMSDLPTYYADETEYQERKESENEIESI</sequence>
<keyword evidence="4 6" id="KW-0472">Membrane</keyword>
<dbReference type="RefSeq" id="WP_136135728.1">
    <property type="nucleotide sequence ID" value="NZ_SDGV01000001.1"/>
</dbReference>
<evidence type="ECO:0000313" key="9">
    <source>
        <dbReference type="Proteomes" id="UP000310506"/>
    </source>
</evidence>
<dbReference type="EMBL" id="SDGV01000001">
    <property type="protein sequence ID" value="THB62342.1"/>
    <property type="molecule type" value="Genomic_DNA"/>
</dbReference>
<organism evidence="8 9">
    <name type="scientific">Vagococcus silagei</name>
    <dbReference type="NCBI Taxonomy" id="2508885"/>
    <lineage>
        <taxon>Bacteria</taxon>
        <taxon>Bacillati</taxon>
        <taxon>Bacillota</taxon>
        <taxon>Bacilli</taxon>
        <taxon>Lactobacillales</taxon>
        <taxon>Enterococcaceae</taxon>
        <taxon>Vagococcus</taxon>
    </lineage>
</organism>
<proteinExistence type="predicted"/>
<dbReference type="Pfam" id="PF06305">
    <property type="entry name" value="LapA_dom"/>
    <property type="match status" value="1"/>
</dbReference>
<dbReference type="Proteomes" id="UP000310506">
    <property type="component" value="Unassembled WGS sequence"/>
</dbReference>
<dbReference type="GO" id="GO:0005886">
    <property type="term" value="C:plasma membrane"/>
    <property type="evidence" value="ECO:0007669"/>
    <property type="project" value="InterPro"/>
</dbReference>
<accession>A0A4S3B607</accession>
<feature type="domain" description="Lipopolysaccharide assembly protein A" evidence="7">
    <location>
        <begin position="24"/>
        <end position="79"/>
    </location>
</feature>
<name>A0A4S3B607_9ENTE</name>
<gene>
    <name evidence="8" type="ORF">ESZ54_00580</name>
</gene>
<evidence type="ECO:0000256" key="5">
    <source>
        <dbReference type="SAM" id="Coils"/>
    </source>
</evidence>
<feature type="coiled-coil region" evidence="5">
    <location>
        <begin position="87"/>
        <end position="114"/>
    </location>
</feature>
<dbReference type="InterPro" id="IPR010445">
    <property type="entry name" value="LapA_dom"/>
</dbReference>
<keyword evidence="9" id="KW-1185">Reference proteome</keyword>
<dbReference type="OrthoDB" id="2200420at2"/>
<dbReference type="PANTHER" id="PTHR41335">
    <property type="entry name" value="MEMBRANE PROTEIN-RELATED"/>
    <property type="match status" value="1"/>
</dbReference>
<evidence type="ECO:0000256" key="4">
    <source>
        <dbReference type="ARBA" id="ARBA00023136"/>
    </source>
</evidence>
<dbReference type="PANTHER" id="PTHR41335:SF1">
    <property type="entry name" value="MEMBRANE PROTEIN"/>
    <property type="match status" value="1"/>
</dbReference>
<dbReference type="AlphaFoldDB" id="A0A4S3B607"/>
<evidence type="ECO:0000313" key="8">
    <source>
        <dbReference type="EMBL" id="THB62342.1"/>
    </source>
</evidence>
<keyword evidence="2 6" id="KW-0812">Transmembrane</keyword>
<keyword evidence="5" id="KW-0175">Coiled coil</keyword>
<keyword evidence="3 6" id="KW-1133">Transmembrane helix</keyword>
<evidence type="ECO:0000259" key="7">
    <source>
        <dbReference type="Pfam" id="PF06305"/>
    </source>
</evidence>
<feature type="transmembrane region" description="Helical" evidence="6">
    <location>
        <begin position="41"/>
        <end position="62"/>
    </location>
</feature>
<protein>
    <submittedName>
        <fullName evidence="8">DUF1049 domain-containing protein</fullName>
    </submittedName>
</protein>
<evidence type="ECO:0000256" key="1">
    <source>
        <dbReference type="ARBA" id="ARBA00022475"/>
    </source>
</evidence>
<comment type="caution">
    <text evidence="8">The sequence shown here is derived from an EMBL/GenBank/DDBJ whole genome shotgun (WGS) entry which is preliminary data.</text>
</comment>
<evidence type="ECO:0000256" key="2">
    <source>
        <dbReference type="ARBA" id="ARBA00022692"/>
    </source>
</evidence>
<reference evidence="8 9" key="1">
    <citation type="submission" date="2019-01" db="EMBL/GenBank/DDBJ databases">
        <title>Vagococcus silagei sp. nov. isolated from brewer's grain.</title>
        <authorList>
            <person name="Guu J.-R."/>
        </authorList>
    </citation>
    <scope>NUCLEOTIDE SEQUENCE [LARGE SCALE GENOMIC DNA]</scope>
    <source>
        <strain evidence="8 9">2B-2</strain>
    </source>
</reference>